<evidence type="ECO:0000256" key="7">
    <source>
        <dbReference type="ARBA" id="ARBA00030776"/>
    </source>
</evidence>
<dbReference type="InterPro" id="IPR036953">
    <property type="entry name" value="GreA/GreB_C_sf"/>
</dbReference>
<dbReference type="STRING" id="1797692.A3I33_00215"/>
<feature type="domain" description="Transcription elongation factor GreA/GreB C-terminal" evidence="10">
    <location>
        <begin position="79"/>
        <end position="150"/>
    </location>
</feature>
<dbReference type="InterPro" id="IPR018151">
    <property type="entry name" value="TF_GreA/GreB_CS"/>
</dbReference>
<protein>
    <recommendedName>
        <fullName evidence="2 8">Transcription elongation factor GreA</fullName>
    </recommendedName>
    <alternativeName>
        <fullName evidence="7 8">Transcript cleavage factor GreA</fullName>
    </alternativeName>
</protein>
<accession>A0A1G1Z8T4</accession>
<keyword evidence="4 8" id="KW-0238">DNA-binding</keyword>
<comment type="function">
    <text evidence="6 8 9">Necessary for efficient RNA polymerase transcription elongation past template-encoded arresting sites. The arresting sites in DNA have the property of trapping a certain fraction of elongating RNA polymerases that pass through, resulting in locked ternary complexes. Cleavage of the nascent transcript by cleavage factors such as GreA or GreB allows the resumption of elongation from the new 3'terminus. GreA releases sequences of 2 to 3 nucleotides.</text>
</comment>
<evidence type="ECO:0000259" key="11">
    <source>
        <dbReference type="Pfam" id="PF03449"/>
    </source>
</evidence>
<dbReference type="PROSITE" id="PS00830">
    <property type="entry name" value="GREAB_2"/>
    <property type="match status" value="1"/>
</dbReference>
<dbReference type="SUPFAM" id="SSF54534">
    <property type="entry name" value="FKBP-like"/>
    <property type="match status" value="1"/>
</dbReference>
<keyword evidence="5 8" id="KW-0804">Transcription</keyword>
<evidence type="ECO:0000259" key="10">
    <source>
        <dbReference type="Pfam" id="PF01272"/>
    </source>
</evidence>
<dbReference type="GO" id="GO:0032784">
    <property type="term" value="P:regulation of DNA-templated transcription elongation"/>
    <property type="evidence" value="ECO:0007669"/>
    <property type="project" value="UniProtKB-UniRule"/>
</dbReference>
<dbReference type="Pfam" id="PF01272">
    <property type="entry name" value="GreA_GreB"/>
    <property type="match status" value="1"/>
</dbReference>
<dbReference type="Gene3D" id="1.10.287.180">
    <property type="entry name" value="Transcription elongation factor, GreA/GreB, N-terminal domain"/>
    <property type="match status" value="1"/>
</dbReference>
<dbReference type="PANTHER" id="PTHR30437:SF4">
    <property type="entry name" value="TRANSCRIPTION ELONGATION FACTOR GREA"/>
    <property type="match status" value="1"/>
</dbReference>
<sequence>MEEFLTAKRFEELKNELEELKTAKRLEVAENLRDAKELGDLTENSEYLEAREEQGRVEKRITELEETIKNASIIKEGSSKGVVGVGSTVEVLRGGKSMKFVIVGTNEAKPENGFISYQSPLGKELIGKKAGDSVKINAPSGSAEYVVRQVN</sequence>
<keyword evidence="3 8" id="KW-0805">Transcription regulation</keyword>
<dbReference type="InterPro" id="IPR006359">
    <property type="entry name" value="Tscrpt_elong_fac_GreA"/>
</dbReference>
<comment type="similarity">
    <text evidence="1 8 9">Belongs to the GreA/GreB family.</text>
</comment>
<reference evidence="12 13" key="1">
    <citation type="journal article" date="2016" name="Nat. Commun.">
        <title>Thousands of microbial genomes shed light on interconnected biogeochemical processes in an aquifer system.</title>
        <authorList>
            <person name="Anantharaman K."/>
            <person name="Brown C.T."/>
            <person name="Hug L.A."/>
            <person name="Sharon I."/>
            <person name="Castelle C.J."/>
            <person name="Probst A.J."/>
            <person name="Thomas B.C."/>
            <person name="Singh A."/>
            <person name="Wilkins M.J."/>
            <person name="Karaoz U."/>
            <person name="Brodie E.L."/>
            <person name="Williams K.H."/>
            <person name="Hubbard S.S."/>
            <person name="Banfield J.F."/>
        </authorList>
    </citation>
    <scope>NUCLEOTIDE SEQUENCE [LARGE SCALE GENOMIC DNA]</scope>
</reference>
<dbReference type="AlphaFoldDB" id="A0A1G1Z8T4"/>
<evidence type="ECO:0000313" key="12">
    <source>
        <dbReference type="EMBL" id="OGY61045.1"/>
    </source>
</evidence>
<evidence type="ECO:0000313" key="13">
    <source>
        <dbReference type="Proteomes" id="UP000176544"/>
    </source>
</evidence>
<dbReference type="Pfam" id="PF03449">
    <property type="entry name" value="GreA_GreB_N"/>
    <property type="match status" value="1"/>
</dbReference>
<evidence type="ECO:0000256" key="8">
    <source>
        <dbReference type="HAMAP-Rule" id="MF_00105"/>
    </source>
</evidence>
<evidence type="ECO:0000256" key="1">
    <source>
        <dbReference type="ARBA" id="ARBA00008213"/>
    </source>
</evidence>
<evidence type="ECO:0000256" key="3">
    <source>
        <dbReference type="ARBA" id="ARBA00023015"/>
    </source>
</evidence>
<dbReference type="GO" id="GO:0070063">
    <property type="term" value="F:RNA polymerase binding"/>
    <property type="evidence" value="ECO:0007669"/>
    <property type="project" value="InterPro"/>
</dbReference>
<dbReference type="InterPro" id="IPR022691">
    <property type="entry name" value="Tscrpt_elong_fac_GreA/B_N"/>
</dbReference>
<dbReference type="Proteomes" id="UP000176544">
    <property type="component" value="Unassembled WGS sequence"/>
</dbReference>
<evidence type="ECO:0000256" key="2">
    <source>
        <dbReference type="ARBA" id="ARBA00013729"/>
    </source>
</evidence>
<evidence type="ECO:0000256" key="9">
    <source>
        <dbReference type="RuleBase" id="RU000556"/>
    </source>
</evidence>
<dbReference type="EMBL" id="MHJA01000017">
    <property type="protein sequence ID" value="OGY61045.1"/>
    <property type="molecule type" value="Genomic_DNA"/>
</dbReference>
<feature type="domain" description="Transcription elongation factor GreA/GreB N-terminal" evidence="11">
    <location>
        <begin position="5"/>
        <end position="73"/>
    </location>
</feature>
<feature type="coiled-coil region" evidence="8">
    <location>
        <begin position="7"/>
        <end position="67"/>
    </location>
</feature>
<dbReference type="InterPro" id="IPR001437">
    <property type="entry name" value="Tscrpt_elong_fac_GreA/B_C"/>
</dbReference>
<dbReference type="Gene3D" id="3.10.50.30">
    <property type="entry name" value="Transcription elongation factor, GreA/GreB, C-terminal domain"/>
    <property type="match status" value="1"/>
</dbReference>
<dbReference type="FunFam" id="1.10.287.180:FF:000001">
    <property type="entry name" value="Transcription elongation factor GreA"/>
    <property type="match status" value="1"/>
</dbReference>
<dbReference type="PANTHER" id="PTHR30437">
    <property type="entry name" value="TRANSCRIPTION ELONGATION FACTOR GREA"/>
    <property type="match status" value="1"/>
</dbReference>
<name>A0A1G1Z8T4_9BACT</name>
<evidence type="ECO:0000256" key="4">
    <source>
        <dbReference type="ARBA" id="ARBA00023125"/>
    </source>
</evidence>
<dbReference type="HAMAP" id="MF_00105">
    <property type="entry name" value="GreA_GreB"/>
    <property type="match status" value="1"/>
</dbReference>
<evidence type="ECO:0000256" key="5">
    <source>
        <dbReference type="ARBA" id="ARBA00023163"/>
    </source>
</evidence>
<dbReference type="GO" id="GO:0006354">
    <property type="term" value="P:DNA-templated transcription elongation"/>
    <property type="evidence" value="ECO:0007669"/>
    <property type="project" value="TreeGrafter"/>
</dbReference>
<gene>
    <name evidence="8" type="primary">greA</name>
    <name evidence="12" type="ORF">A3I33_00215</name>
</gene>
<dbReference type="GO" id="GO:0003677">
    <property type="term" value="F:DNA binding"/>
    <property type="evidence" value="ECO:0007669"/>
    <property type="project" value="UniProtKB-UniRule"/>
</dbReference>
<dbReference type="InterPro" id="IPR036805">
    <property type="entry name" value="Tscrpt_elong_fac_GreA/B_N_sf"/>
</dbReference>
<dbReference type="InterPro" id="IPR023459">
    <property type="entry name" value="Tscrpt_elong_fac_GreA/B_fam"/>
</dbReference>
<proteinExistence type="inferred from homology"/>
<dbReference type="PROSITE" id="PS00829">
    <property type="entry name" value="GREAB_1"/>
    <property type="match status" value="1"/>
</dbReference>
<keyword evidence="8" id="KW-0175">Coiled coil</keyword>
<dbReference type="NCBIfam" id="NF001263">
    <property type="entry name" value="PRK00226.1-4"/>
    <property type="match status" value="1"/>
</dbReference>
<organism evidence="12 13">
    <name type="scientific">Candidatus Colwellbacteria bacterium RIFCSPLOWO2_02_FULL_45_11</name>
    <dbReference type="NCBI Taxonomy" id="1797692"/>
    <lineage>
        <taxon>Bacteria</taxon>
        <taxon>Candidatus Colwelliibacteriota</taxon>
    </lineage>
</organism>
<dbReference type="NCBIfam" id="TIGR01462">
    <property type="entry name" value="greA"/>
    <property type="match status" value="1"/>
</dbReference>
<dbReference type="InterPro" id="IPR028624">
    <property type="entry name" value="Tscrpt_elong_fac_GreA/B"/>
</dbReference>
<evidence type="ECO:0000256" key="6">
    <source>
        <dbReference type="ARBA" id="ARBA00024916"/>
    </source>
</evidence>
<dbReference type="PIRSF" id="PIRSF006092">
    <property type="entry name" value="GreA_GreB"/>
    <property type="match status" value="1"/>
</dbReference>
<dbReference type="SUPFAM" id="SSF46557">
    <property type="entry name" value="GreA transcript cleavage protein, N-terminal domain"/>
    <property type="match status" value="1"/>
</dbReference>
<comment type="caution">
    <text evidence="12">The sequence shown here is derived from an EMBL/GenBank/DDBJ whole genome shotgun (WGS) entry which is preliminary data.</text>
</comment>